<gene>
    <name evidence="3" type="ORF">C4F49_17170</name>
</gene>
<proteinExistence type="predicted"/>
<accession>A0A928YS63</accession>
<feature type="domain" description="Gfo/Idh/MocA-like oxidoreductase N-terminal" evidence="1">
    <location>
        <begin position="8"/>
        <end position="123"/>
    </location>
</feature>
<protein>
    <submittedName>
        <fullName evidence="3">Oxidoreductase</fullName>
    </submittedName>
</protein>
<dbReference type="Pfam" id="PF22725">
    <property type="entry name" value="GFO_IDH_MocA_C3"/>
    <property type="match status" value="1"/>
</dbReference>
<reference evidence="3" key="1">
    <citation type="submission" date="2018-02" db="EMBL/GenBank/DDBJ databases">
        <authorList>
            <person name="Vasarhelyi B.M."/>
            <person name="Deshmukh S."/>
            <person name="Balint B."/>
            <person name="Kukolya J."/>
        </authorList>
    </citation>
    <scope>NUCLEOTIDE SEQUENCE</scope>
    <source>
        <strain evidence="3">KB22</strain>
    </source>
</reference>
<dbReference type="InterPro" id="IPR000683">
    <property type="entry name" value="Gfo/Idh/MocA-like_OxRdtase_N"/>
</dbReference>
<comment type="caution">
    <text evidence="3">The sequence shown here is derived from an EMBL/GenBank/DDBJ whole genome shotgun (WGS) entry which is preliminary data.</text>
</comment>
<evidence type="ECO:0000259" key="2">
    <source>
        <dbReference type="Pfam" id="PF22725"/>
    </source>
</evidence>
<evidence type="ECO:0000313" key="4">
    <source>
        <dbReference type="Proteomes" id="UP000616201"/>
    </source>
</evidence>
<dbReference type="InterPro" id="IPR051317">
    <property type="entry name" value="Gfo/Idh/MocA_oxidoreduct"/>
</dbReference>
<keyword evidence="4" id="KW-1185">Reference proteome</keyword>
<dbReference type="Gene3D" id="3.30.360.10">
    <property type="entry name" value="Dihydrodipicolinate Reductase, domain 2"/>
    <property type="match status" value="1"/>
</dbReference>
<dbReference type="SUPFAM" id="SSF51735">
    <property type="entry name" value="NAD(P)-binding Rossmann-fold domains"/>
    <property type="match status" value="1"/>
</dbReference>
<evidence type="ECO:0000313" key="3">
    <source>
        <dbReference type="EMBL" id="MBE8715407.1"/>
    </source>
</evidence>
<dbReference type="EMBL" id="PRDK01000010">
    <property type="protein sequence ID" value="MBE8715407.1"/>
    <property type="molecule type" value="Genomic_DNA"/>
</dbReference>
<dbReference type="InterPro" id="IPR036291">
    <property type="entry name" value="NAD(P)-bd_dom_sf"/>
</dbReference>
<dbReference type="RefSeq" id="WP_196935001.1">
    <property type="nucleotide sequence ID" value="NZ_MU158698.1"/>
</dbReference>
<dbReference type="GO" id="GO:0000166">
    <property type="term" value="F:nucleotide binding"/>
    <property type="evidence" value="ECO:0007669"/>
    <property type="project" value="InterPro"/>
</dbReference>
<evidence type="ECO:0000259" key="1">
    <source>
        <dbReference type="Pfam" id="PF01408"/>
    </source>
</evidence>
<sequence>MAESPIQTGILSYGMSGRVFHAPFIEVNEHFLLSAIVERSKNEAQLKYPHVTRYTSVDDLLADESIELVIVNTPNDTHVDFAKKALLAGKHVLIEKPFAPTVEEANELFELGAKVGKQVMAYHNRRFDSDFISLKKVLESGEIGEPIELHLRFDRYKMDVGPKVFKETKRPASGILYDLGSHLLDQTISLFGKPYSVTKIKSTHRPQSKVDDYACLILNYKKGLNVFITTSLLVADPQASFVLHATKGSFIKNRTDVQERQLLLDITPDNAIYGVEDAGSSGLLTIVHKPGESEQLPISSDKGNYMQVFEEVYETIRNRKPYYVQPEQIITQLEILSDPKK</sequence>
<dbReference type="PANTHER" id="PTHR43708">
    <property type="entry name" value="CONSERVED EXPRESSED OXIDOREDUCTASE (EUROFUNG)"/>
    <property type="match status" value="1"/>
</dbReference>
<feature type="domain" description="GFO/IDH/MocA-like oxidoreductase" evidence="2">
    <location>
        <begin position="133"/>
        <end position="250"/>
    </location>
</feature>
<dbReference type="PANTHER" id="PTHR43708:SF7">
    <property type="entry name" value="OXIDOREDUCTASE"/>
    <property type="match status" value="1"/>
</dbReference>
<dbReference type="AlphaFoldDB" id="A0A928YS63"/>
<name>A0A928YS63_9SPHI</name>
<dbReference type="InterPro" id="IPR055170">
    <property type="entry name" value="GFO_IDH_MocA-like_dom"/>
</dbReference>
<dbReference type="Proteomes" id="UP000616201">
    <property type="component" value="Unassembled WGS sequence"/>
</dbReference>
<organism evidence="3 4">
    <name type="scientific">Sphingobacterium hungaricum</name>
    <dbReference type="NCBI Taxonomy" id="2082723"/>
    <lineage>
        <taxon>Bacteria</taxon>
        <taxon>Pseudomonadati</taxon>
        <taxon>Bacteroidota</taxon>
        <taxon>Sphingobacteriia</taxon>
        <taxon>Sphingobacteriales</taxon>
        <taxon>Sphingobacteriaceae</taxon>
        <taxon>Sphingobacterium</taxon>
    </lineage>
</organism>
<dbReference type="Gene3D" id="3.40.50.720">
    <property type="entry name" value="NAD(P)-binding Rossmann-like Domain"/>
    <property type="match status" value="1"/>
</dbReference>
<dbReference type="Pfam" id="PF01408">
    <property type="entry name" value="GFO_IDH_MocA"/>
    <property type="match status" value="1"/>
</dbReference>